<feature type="region of interest" description="Disordered" evidence="8">
    <location>
        <begin position="50"/>
        <end position="146"/>
    </location>
</feature>
<organism evidence="12 13">
    <name type="scientific">Elaeis guineensis var. tenera</name>
    <name type="common">Oil palm</name>
    <dbReference type="NCBI Taxonomy" id="51953"/>
    <lineage>
        <taxon>Eukaryota</taxon>
        <taxon>Viridiplantae</taxon>
        <taxon>Streptophyta</taxon>
        <taxon>Embryophyta</taxon>
        <taxon>Tracheophyta</taxon>
        <taxon>Spermatophyta</taxon>
        <taxon>Magnoliopsida</taxon>
        <taxon>Liliopsida</taxon>
        <taxon>Arecaceae</taxon>
        <taxon>Arecoideae</taxon>
        <taxon>Cocoseae</taxon>
        <taxon>Elaeidinae</taxon>
        <taxon>Elaeis</taxon>
    </lineage>
</organism>
<feature type="region of interest" description="Disordered" evidence="8">
    <location>
        <begin position="1"/>
        <end position="28"/>
    </location>
</feature>
<keyword evidence="12" id="KW-1185">Reference proteome</keyword>
<evidence type="ECO:0000256" key="2">
    <source>
        <dbReference type="ARBA" id="ARBA00022741"/>
    </source>
</evidence>
<dbReference type="GO" id="GO:0003724">
    <property type="term" value="F:RNA helicase activity"/>
    <property type="evidence" value="ECO:0007669"/>
    <property type="project" value="UniProtKB-EC"/>
</dbReference>
<dbReference type="InterPro" id="IPR001650">
    <property type="entry name" value="Helicase_C-like"/>
</dbReference>
<dbReference type="InterPro" id="IPR000629">
    <property type="entry name" value="RNA-helicase_DEAD-box_CS"/>
</dbReference>
<dbReference type="Proteomes" id="UP000504607">
    <property type="component" value="Chromosome 15"/>
</dbReference>
<dbReference type="Pfam" id="PF00270">
    <property type="entry name" value="DEAD"/>
    <property type="match status" value="1"/>
</dbReference>
<dbReference type="InterPro" id="IPR011545">
    <property type="entry name" value="DEAD/DEAH_box_helicase_dom"/>
</dbReference>
<dbReference type="PROSITE" id="PS50020">
    <property type="entry name" value="WW_DOMAIN_2"/>
    <property type="match status" value="1"/>
</dbReference>
<dbReference type="SMART" id="SM00456">
    <property type="entry name" value="WW"/>
    <property type="match status" value="1"/>
</dbReference>
<dbReference type="SMART" id="SM00490">
    <property type="entry name" value="HELICc"/>
    <property type="match status" value="1"/>
</dbReference>
<dbReference type="EC" id="3.6.4.13" evidence="1"/>
<keyword evidence="5 7" id="KW-0067">ATP-binding</keyword>
<dbReference type="SMART" id="SM00487">
    <property type="entry name" value="DEXDc"/>
    <property type="match status" value="1"/>
</dbReference>
<protein>
    <recommendedName>
        <fullName evidence="1">RNA helicase</fullName>
        <ecNumber evidence="1">3.6.4.13</ecNumber>
    </recommendedName>
</protein>
<dbReference type="PROSITE" id="PS51194">
    <property type="entry name" value="HELICASE_CTER"/>
    <property type="match status" value="1"/>
</dbReference>
<dbReference type="CDD" id="cd00201">
    <property type="entry name" value="WW"/>
    <property type="match status" value="1"/>
</dbReference>
<dbReference type="GO" id="GO:0003723">
    <property type="term" value="F:RNA binding"/>
    <property type="evidence" value="ECO:0007669"/>
    <property type="project" value="UniProtKB-KW"/>
</dbReference>
<comment type="similarity">
    <text evidence="7">Belongs to the DEAD box helicase family.</text>
</comment>
<evidence type="ECO:0000256" key="7">
    <source>
        <dbReference type="RuleBase" id="RU000492"/>
    </source>
</evidence>
<sequence length="675" mass="73888">MTAAASRSSSKGPRYAPEDPTLPKPWRGLIDGNTGYLYFWNPKTNITQYERPLAESFPPSSPETLGSSFHQQQQQPPSSSGHRGSHEYEGSRDDQYPDARGGHSPSLNGLAQVGHGSSSHGHNAQSSRAAARGHGLLEGRGGSSAEAYRRQHEITVTCLYGGASKGPQLRDLDRGADVVVATPGRLNDILEMRRVSLHQVSYLVLDEADRMLDMGFEPQIRKIVKEIPARRQTLMFTATWPKEVRKIAADLLVNSVQVNIGNIDELVANKSIIQYVEVITPMEKSRRLEQILRSQEPGSRIIIFCSTKRMCDQLARNLTRQFGAAAIHGDKSQVERDWVLSQFRMGKSPILVATDVAARGLDIKDIRVVINYDFPTGVEDYVHRIGRTGRAGASGVAYTFFCDQDSKYASDLVKVLEGAGQHVPSELLDMVSRGGYGGKSRRWGSGARDGGRSHGGLAGSSYGGKNGWGLPLSSGWSESFRGGGGGNGDHGSSHDRYGYGGQDDRRDRGSGGGRAQSRRSISPSPPRGTGGCDDSRGRSWNRGCSRSRSRSRSCSRGLSTASLVHRQSPPPRKEPPMTNYSTSDRVHSPTPYFQQQQLGLPEHNKDMREAQLDHSPSLQKERPLSLDEHTDAVWERHCHSGEPKGHRLDNGEEEEEGIIQANEDGIVPLVLVTDA</sequence>
<dbReference type="PROSITE" id="PS51192">
    <property type="entry name" value="HELICASE_ATP_BIND_1"/>
    <property type="match status" value="1"/>
</dbReference>
<keyword evidence="4 7" id="KW-0347">Helicase</keyword>
<dbReference type="GO" id="GO:0016787">
    <property type="term" value="F:hydrolase activity"/>
    <property type="evidence" value="ECO:0007669"/>
    <property type="project" value="UniProtKB-KW"/>
</dbReference>
<name>A0A8N4F4I7_ELAGV</name>
<feature type="compositionally biased region" description="Low complexity" evidence="8">
    <location>
        <begin position="66"/>
        <end position="82"/>
    </location>
</feature>
<feature type="domain" description="Helicase C-terminal" evidence="11">
    <location>
        <begin position="287"/>
        <end position="431"/>
    </location>
</feature>
<accession>A0A8N4F4I7</accession>
<feature type="domain" description="WW" evidence="9">
    <location>
        <begin position="20"/>
        <end position="54"/>
    </location>
</feature>
<gene>
    <name evidence="13" type="primary">LOC105058818</name>
</gene>
<dbReference type="PROSITE" id="PS00039">
    <property type="entry name" value="DEAD_ATP_HELICASE"/>
    <property type="match status" value="1"/>
</dbReference>
<feature type="compositionally biased region" description="Basic and acidic residues" evidence="8">
    <location>
        <begin position="619"/>
        <end position="650"/>
    </location>
</feature>
<dbReference type="Pfam" id="PF00271">
    <property type="entry name" value="Helicase_C"/>
    <property type="match status" value="1"/>
</dbReference>
<evidence type="ECO:0000256" key="8">
    <source>
        <dbReference type="SAM" id="MobiDB-lite"/>
    </source>
</evidence>
<feature type="region of interest" description="Disordered" evidence="8">
    <location>
        <begin position="436"/>
        <end position="460"/>
    </location>
</feature>
<evidence type="ECO:0000259" key="10">
    <source>
        <dbReference type="PROSITE" id="PS51192"/>
    </source>
</evidence>
<dbReference type="InterPro" id="IPR014001">
    <property type="entry name" value="Helicase_ATP-bd"/>
</dbReference>
<dbReference type="SUPFAM" id="SSF51045">
    <property type="entry name" value="WW domain"/>
    <property type="match status" value="1"/>
</dbReference>
<dbReference type="InterPro" id="IPR036020">
    <property type="entry name" value="WW_dom_sf"/>
</dbReference>
<keyword evidence="3 7" id="KW-0378">Hydrolase</keyword>
<dbReference type="CDD" id="cd18787">
    <property type="entry name" value="SF2_C_DEAD"/>
    <property type="match status" value="1"/>
</dbReference>
<feature type="region of interest" description="Disordered" evidence="8">
    <location>
        <begin position="479"/>
        <end position="658"/>
    </location>
</feature>
<reference evidence="13" key="1">
    <citation type="submission" date="2025-08" db="UniProtKB">
        <authorList>
            <consortium name="RefSeq"/>
        </authorList>
    </citation>
    <scope>IDENTIFICATION</scope>
</reference>
<evidence type="ECO:0000256" key="5">
    <source>
        <dbReference type="ARBA" id="ARBA00022840"/>
    </source>
</evidence>
<keyword evidence="6" id="KW-0694">RNA-binding</keyword>
<dbReference type="PROSITE" id="PS01159">
    <property type="entry name" value="WW_DOMAIN_1"/>
    <property type="match status" value="1"/>
</dbReference>
<feature type="compositionally biased region" description="Basic and acidic residues" evidence="8">
    <location>
        <begin position="491"/>
        <end position="509"/>
    </location>
</feature>
<keyword evidence="2 7" id="KW-0547">Nucleotide-binding</keyword>
<dbReference type="PANTHER" id="PTHR47958">
    <property type="entry name" value="ATP-DEPENDENT RNA HELICASE DBP3"/>
    <property type="match status" value="1"/>
</dbReference>
<feature type="compositionally biased region" description="Basic and acidic residues" evidence="8">
    <location>
        <begin position="84"/>
        <end position="101"/>
    </location>
</feature>
<feature type="compositionally biased region" description="Polar residues" evidence="8">
    <location>
        <begin position="1"/>
        <end position="11"/>
    </location>
</feature>
<dbReference type="InterPro" id="IPR027417">
    <property type="entry name" value="P-loop_NTPase"/>
</dbReference>
<evidence type="ECO:0000256" key="4">
    <source>
        <dbReference type="ARBA" id="ARBA00022806"/>
    </source>
</evidence>
<dbReference type="Pfam" id="PF00397">
    <property type="entry name" value="WW"/>
    <property type="match status" value="1"/>
</dbReference>
<feature type="domain" description="Helicase ATP-binding" evidence="10">
    <location>
        <begin position="154"/>
        <end position="258"/>
    </location>
</feature>
<evidence type="ECO:0000256" key="3">
    <source>
        <dbReference type="ARBA" id="ARBA00022801"/>
    </source>
</evidence>
<evidence type="ECO:0000313" key="12">
    <source>
        <dbReference type="Proteomes" id="UP000504607"/>
    </source>
</evidence>
<dbReference type="SUPFAM" id="SSF52540">
    <property type="entry name" value="P-loop containing nucleoside triphosphate hydrolases"/>
    <property type="match status" value="1"/>
</dbReference>
<dbReference type="AlphaFoldDB" id="A0A8N4F4I7"/>
<evidence type="ECO:0000256" key="1">
    <source>
        <dbReference type="ARBA" id="ARBA00012552"/>
    </source>
</evidence>
<feature type="compositionally biased region" description="Basic and acidic residues" evidence="8">
    <location>
        <begin position="602"/>
        <end position="612"/>
    </location>
</feature>
<dbReference type="Gene3D" id="3.40.50.300">
    <property type="entry name" value="P-loop containing nucleotide triphosphate hydrolases"/>
    <property type="match status" value="2"/>
</dbReference>
<evidence type="ECO:0000259" key="9">
    <source>
        <dbReference type="PROSITE" id="PS50020"/>
    </source>
</evidence>
<evidence type="ECO:0000259" key="11">
    <source>
        <dbReference type="PROSITE" id="PS51194"/>
    </source>
</evidence>
<dbReference type="FunFam" id="3.40.50.300:FF:000008">
    <property type="entry name" value="ATP-dependent RNA helicase RhlB"/>
    <property type="match status" value="1"/>
</dbReference>
<evidence type="ECO:0000313" key="13">
    <source>
        <dbReference type="RefSeq" id="XP_029124388.1"/>
    </source>
</evidence>
<dbReference type="GO" id="GO:0005524">
    <property type="term" value="F:ATP binding"/>
    <property type="evidence" value="ECO:0007669"/>
    <property type="project" value="UniProtKB-KW"/>
</dbReference>
<proteinExistence type="inferred from homology"/>
<feature type="compositionally biased region" description="Polar residues" evidence="8">
    <location>
        <begin position="105"/>
        <end position="128"/>
    </location>
</feature>
<dbReference type="InterPro" id="IPR001202">
    <property type="entry name" value="WW_dom"/>
</dbReference>
<dbReference type="RefSeq" id="XP_029124388.1">
    <property type="nucleotide sequence ID" value="XM_029268555.1"/>
</dbReference>
<evidence type="ECO:0000256" key="6">
    <source>
        <dbReference type="ARBA" id="ARBA00022884"/>
    </source>
</evidence>